<dbReference type="OrthoDB" id="300641at2759"/>
<feature type="region of interest" description="Disordered" evidence="1">
    <location>
        <begin position="818"/>
        <end position="843"/>
    </location>
</feature>
<dbReference type="EMBL" id="KB932206">
    <property type="protein sequence ID" value="KCV69773.1"/>
    <property type="molecule type" value="Genomic_DNA"/>
</dbReference>
<dbReference type="AlphaFoldDB" id="A0A058Z764"/>
<keyword evidence="2" id="KW-1133">Transmembrane helix</keyword>
<gene>
    <name evidence="4" type="ORF">H696_04185</name>
</gene>
<evidence type="ECO:0000256" key="3">
    <source>
        <dbReference type="SAM" id="SignalP"/>
    </source>
</evidence>
<dbReference type="InterPro" id="IPR006212">
    <property type="entry name" value="Furin_repeat"/>
</dbReference>
<feature type="signal peptide" evidence="3">
    <location>
        <begin position="1"/>
        <end position="30"/>
    </location>
</feature>
<keyword evidence="3" id="KW-0732">Signal</keyword>
<name>A0A058Z764_FONAL</name>
<dbReference type="PANTHER" id="PTHR15332">
    <property type="entry name" value="PROPROTEIN CONVERTASE SUBTILISIN_KEXIN TYPE 5-LIKE"/>
    <property type="match status" value="1"/>
</dbReference>
<protein>
    <recommendedName>
        <fullName evidence="6">R-spondin Fu-CRD domain-containing protein</fullName>
    </recommendedName>
</protein>
<dbReference type="CDD" id="cd00064">
    <property type="entry name" value="FU"/>
    <property type="match status" value="4"/>
</dbReference>
<proteinExistence type="predicted"/>
<accession>A0A058Z764</accession>
<evidence type="ECO:0000313" key="4">
    <source>
        <dbReference type="EMBL" id="KCV69773.1"/>
    </source>
</evidence>
<feature type="chain" id="PRO_5001570838" description="R-spondin Fu-CRD domain-containing protein" evidence="3">
    <location>
        <begin position="31"/>
        <end position="843"/>
    </location>
</feature>
<dbReference type="PANTHER" id="PTHR15332:SF175">
    <property type="entry name" value="PROPROTEIN CONVERTASE SUBTILISIN_KEXIN TYPE 5-LIKE"/>
    <property type="match status" value="1"/>
</dbReference>
<evidence type="ECO:0000256" key="2">
    <source>
        <dbReference type="SAM" id="Phobius"/>
    </source>
</evidence>
<reference evidence="4" key="1">
    <citation type="submission" date="2013-04" db="EMBL/GenBank/DDBJ databases">
        <title>The Genome Sequence of Fonticula alba ATCC 38817.</title>
        <authorList>
            <consortium name="The Broad Institute Genomics Platform"/>
            <person name="Russ C."/>
            <person name="Cuomo C."/>
            <person name="Burger G."/>
            <person name="Gray M.W."/>
            <person name="Holland P.W.H."/>
            <person name="King N."/>
            <person name="Lang F.B.F."/>
            <person name="Roger A.J."/>
            <person name="Ruiz-Trillo I."/>
            <person name="Brown M."/>
            <person name="Walker B."/>
            <person name="Young S."/>
            <person name="Zeng Q."/>
            <person name="Gargeya S."/>
            <person name="Fitzgerald M."/>
            <person name="Haas B."/>
            <person name="Abouelleil A."/>
            <person name="Allen A.W."/>
            <person name="Alvarado L."/>
            <person name="Arachchi H.M."/>
            <person name="Berlin A.M."/>
            <person name="Chapman S.B."/>
            <person name="Gainer-Dewar J."/>
            <person name="Goldberg J."/>
            <person name="Griggs A."/>
            <person name="Gujja S."/>
            <person name="Hansen M."/>
            <person name="Howarth C."/>
            <person name="Imamovic A."/>
            <person name="Ireland A."/>
            <person name="Larimer J."/>
            <person name="McCowan C."/>
            <person name="Murphy C."/>
            <person name="Pearson M."/>
            <person name="Poon T.W."/>
            <person name="Priest M."/>
            <person name="Roberts A."/>
            <person name="Saif S."/>
            <person name="Shea T."/>
            <person name="Sisk P."/>
            <person name="Sykes S."/>
            <person name="Wortman J."/>
            <person name="Nusbaum C."/>
            <person name="Birren B."/>
        </authorList>
    </citation>
    <scope>NUCLEOTIDE SEQUENCE [LARGE SCALE GENOMIC DNA]</scope>
    <source>
        <strain evidence="4">ATCC 38817</strain>
    </source>
</reference>
<organism evidence="4">
    <name type="scientific">Fonticula alba</name>
    <name type="common">Slime mold</name>
    <dbReference type="NCBI Taxonomy" id="691883"/>
    <lineage>
        <taxon>Eukaryota</taxon>
        <taxon>Rotosphaerida</taxon>
        <taxon>Fonticulaceae</taxon>
        <taxon>Fonticula</taxon>
    </lineage>
</organism>
<keyword evidence="5" id="KW-1185">Reference proteome</keyword>
<dbReference type="InterPro" id="IPR009030">
    <property type="entry name" value="Growth_fac_rcpt_cys_sf"/>
</dbReference>
<dbReference type="eggNOG" id="KOG3525">
    <property type="taxonomic scope" value="Eukaryota"/>
</dbReference>
<keyword evidence="2" id="KW-0472">Membrane</keyword>
<dbReference type="GeneID" id="20528910"/>
<dbReference type="RefSeq" id="XP_009496338.1">
    <property type="nucleotide sequence ID" value="XM_009498063.1"/>
</dbReference>
<evidence type="ECO:0008006" key="6">
    <source>
        <dbReference type="Google" id="ProtNLM"/>
    </source>
</evidence>
<dbReference type="SMART" id="SM00261">
    <property type="entry name" value="FU"/>
    <property type="match status" value="12"/>
</dbReference>
<dbReference type="Proteomes" id="UP000030693">
    <property type="component" value="Unassembled WGS sequence"/>
</dbReference>
<keyword evidence="2" id="KW-0812">Transmembrane</keyword>
<evidence type="ECO:0000256" key="1">
    <source>
        <dbReference type="SAM" id="MobiDB-lite"/>
    </source>
</evidence>
<feature type="transmembrane region" description="Helical" evidence="2">
    <location>
        <begin position="786"/>
        <end position="812"/>
    </location>
</feature>
<dbReference type="Gene3D" id="2.10.220.10">
    <property type="entry name" value="Hormone Receptor, Insulin-like Growth Factor Receptor 1, Chain A, domain 2"/>
    <property type="match status" value="7"/>
</dbReference>
<evidence type="ECO:0000313" key="5">
    <source>
        <dbReference type="Proteomes" id="UP000030693"/>
    </source>
</evidence>
<dbReference type="OMA" id="HASPANC"/>
<dbReference type="SUPFAM" id="SSF57184">
    <property type="entry name" value="Growth factor receptor domain"/>
    <property type="match status" value="6"/>
</dbReference>
<sequence>MRRDHPPPGRARAAVLSLLLLLALVASVVAAVKAAACPTGHYANQQGDCLPCDLSCKECDDGTSCFQCQTGLGFLSSDPTVPSLCTGLCPMGQFLNHEGTARCTPCGPSCLDCPYSDSQCSACAAAFGWENGLSPGSPRSTSPCIACPANCTTCHKADGWNRCHSCKPGAGLDGAGNCISTPTSDGRWLDEATGRLLTCDPTCAACSGPRAEDCTRCRANWRLEAVPAGGRGACVSDCPAGEYPSAGSPTGCAACHASCATCFGGLDNQCLSCRSGRPLQGQKCVLSCSDRHYEALGRCEQCHPACDQCTGPSNMDCVGACPRRLVSLTGPGPDEEACLTRCPERMGRGPADKCVDCGDHCVSCALASLVDPEPRIECKKCDVGWLLDHRSRGCVAECPPGTVAIGLECVQCMPSCAQCYGPMAKHCITCQPDHPFHVNGSCLASCPERMYPSSEGQCSPCDASCLTCSGPGSSQCTSCWQDQALTVGGRCATYCPAGEFRTDEPPSPGYVCGSCPDRCISCHDAKRCTHCNEDTFLHEGACHGACPSGTASCMENRQCERCPPLCDECTATMVDGMGHCRVECLACEEGLFLDPATGRCDYSCPDEQVPVDEGSSVCGPCAEGCLTCLGTVDRCTTCPESATWLRYDTSTCQEQCPEEGFGTLFLKQHYGMGWVNVCRPCPAGCDTCMDPKSKESCEFLRDTGRLHCPWEMRCQACAEPLLYLAESNTCTDSCPAGTFADPDARHATIPSCVKCPGGCLSCTGPDPAECTQKDKEEEGKSSKRRLAIGLGVGLGILALVLVAGAVAAFFILRGRGASANKGASGWPAGRGEAGGPARAAMAR</sequence>